<name>A0A077Z7W0_TRITR</name>
<dbReference type="Pfam" id="PF23309">
    <property type="entry name" value="DUF7083"/>
    <property type="match status" value="1"/>
</dbReference>
<reference evidence="2" key="1">
    <citation type="submission" date="2014-01" db="EMBL/GenBank/DDBJ databases">
        <authorList>
            <person name="Aslett M."/>
        </authorList>
    </citation>
    <scope>NUCLEOTIDE SEQUENCE</scope>
</reference>
<reference evidence="2" key="2">
    <citation type="submission" date="2014-03" db="EMBL/GenBank/DDBJ databases">
        <title>The whipworm genome and dual-species transcriptomics of an intimate host-pathogen interaction.</title>
        <authorList>
            <person name="Foth B.J."/>
            <person name="Tsai I.J."/>
            <person name="Reid A.J."/>
            <person name="Bancroft A.J."/>
            <person name="Nichol S."/>
            <person name="Tracey A."/>
            <person name="Holroyd N."/>
            <person name="Cotton J.A."/>
            <person name="Stanley E.J."/>
            <person name="Zarowiecki M."/>
            <person name="Liu J.Z."/>
            <person name="Huckvale T."/>
            <person name="Cooper P.J."/>
            <person name="Grencis R.K."/>
            <person name="Berriman M."/>
        </authorList>
    </citation>
    <scope>NUCLEOTIDE SEQUENCE [LARGE SCALE GENOMIC DNA]</scope>
</reference>
<evidence type="ECO:0000313" key="2">
    <source>
        <dbReference type="EMBL" id="CDW56301.1"/>
    </source>
</evidence>
<dbReference type="STRING" id="36087.A0A077Z7W0"/>
<evidence type="ECO:0000313" key="3">
    <source>
        <dbReference type="Proteomes" id="UP000030665"/>
    </source>
</evidence>
<proteinExistence type="predicted"/>
<organism evidence="2 3">
    <name type="scientific">Trichuris trichiura</name>
    <name type="common">Whipworm</name>
    <name type="synonym">Trichocephalus trichiurus</name>
    <dbReference type="NCBI Taxonomy" id="36087"/>
    <lineage>
        <taxon>Eukaryota</taxon>
        <taxon>Metazoa</taxon>
        <taxon>Ecdysozoa</taxon>
        <taxon>Nematoda</taxon>
        <taxon>Enoplea</taxon>
        <taxon>Dorylaimia</taxon>
        <taxon>Trichinellida</taxon>
        <taxon>Trichuridae</taxon>
        <taxon>Trichuris</taxon>
    </lineage>
</organism>
<protein>
    <recommendedName>
        <fullName evidence="1">DUF7083 domain-containing protein</fullName>
    </recommendedName>
</protein>
<gene>
    <name evidence="2" type="ORF">TTRE_0000457701</name>
</gene>
<dbReference type="OrthoDB" id="10058156at2759"/>
<sequence>MDAHATSVMEFEYDPDNSIAFETCFQRFEGVFTVDCATPGDKAKVRFLRGKLMVDVVNRYPRVRCSRIGLRTQAKATLLLKAGVRPIFRSRRPVAFTLLPGVDRELDCLERNGILSKVNYSN</sequence>
<keyword evidence="3" id="KW-1185">Reference proteome</keyword>
<evidence type="ECO:0000259" key="1">
    <source>
        <dbReference type="Pfam" id="PF23309"/>
    </source>
</evidence>
<dbReference type="EMBL" id="HG806026">
    <property type="protein sequence ID" value="CDW56301.1"/>
    <property type="molecule type" value="Genomic_DNA"/>
</dbReference>
<dbReference type="Proteomes" id="UP000030665">
    <property type="component" value="Unassembled WGS sequence"/>
</dbReference>
<feature type="domain" description="DUF7083" evidence="1">
    <location>
        <begin position="5"/>
        <end position="65"/>
    </location>
</feature>
<dbReference type="AlphaFoldDB" id="A0A077Z7W0"/>
<dbReference type="InterPro" id="IPR055510">
    <property type="entry name" value="DUF7083"/>
</dbReference>
<accession>A0A077Z7W0</accession>